<dbReference type="PANTHER" id="PTHR34385:SF1">
    <property type="entry name" value="PEPTIDOGLYCAN L-ALANYL-D-GLUTAMATE ENDOPEPTIDASE CWLK"/>
    <property type="match status" value="1"/>
</dbReference>
<dbReference type="SUPFAM" id="SSF55166">
    <property type="entry name" value="Hedgehog/DD-peptidase"/>
    <property type="match status" value="1"/>
</dbReference>
<keyword evidence="2" id="KW-1133">Transmembrane helix</keyword>
<evidence type="ECO:0000256" key="1">
    <source>
        <dbReference type="SAM" id="MobiDB-lite"/>
    </source>
</evidence>
<feature type="region of interest" description="Disordered" evidence="1">
    <location>
        <begin position="239"/>
        <end position="271"/>
    </location>
</feature>
<keyword evidence="2" id="KW-0812">Transmembrane</keyword>
<dbReference type="Proteomes" id="UP000326546">
    <property type="component" value="Chromosome"/>
</dbReference>
<feature type="domain" description="D-alanyl-D-alanine carboxypeptidase-like core" evidence="3">
    <location>
        <begin position="164"/>
        <end position="237"/>
    </location>
</feature>
<dbReference type="PANTHER" id="PTHR34385">
    <property type="entry name" value="D-ALANYL-D-ALANINE CARBOXYPEPTIDASE"/>
    <property type="match status" value="1"/>
</dbReference>
<organism evidence="4 5">
    <name type="scientific">Ornithinimicrobium pratense</name>
    <dbReference type="NCBI Taxonomy" id="2593973"/>
    <lineage>
        <taxon>Bacteria</taxon>
        <taxon>Bacillati</taxon>
        <taxon>Actinomycetota</taxon>
        <taxon>Actinomycetes</taxon>
        <taxon>Micrococcales</taxon>
        <taxon>Ornithinimicrobiaceae</taxon>
        <taxon>Ornithinimicrobium</taxon>
    </lineage>
</organism>
<dbReference type="AlphaFoldDB" id="A0A5J6V763"/>
<dbReference type="CDD" id="cd14852">
    <property type="entry name" value="LD-carboxypeptidase"/>
    <property type="match status" value="1"/>
</dbReference>
<gene>
    <name evidence="4" type="ORF">FY030_13960</name>
</gene>
<dbReference type="GO" id="GO:0006508">
    <property type="term" value="P:proteolysis"/>
    <property type="evidence" value="ECO:0007669"/>
    <property type="project" value="InterPro"/>
</dbReference>
<feature type="transmembrane region" description="Helical" evidence="2">
    <location>
        <begin position="39"/>
        <end position="60"/>
    </location>
</feature>
<dbReference type="InterPro" id="IPR003709">
    <property type="entry name" value="VanY-like_core_dom"/>
</dbReference>
<dbReference type="InterPro" id="IPR052179">
    <property type="entry name" value="DD-CPase-like"/>
</dbReference>
<protein>
    <submittedName>
        <fullName evidence="4">M15 family metallopeptidase</fullName>
    </submittedName>
</protein>
<dbReference type="OrthoDB" id="9792074at2"/>
<keyword evidence="2" id="KW-0472">Membrane</keyword>
<keyword evidence="5" id="KW-1185">Reference proteome</keyword>
<name>A0A5J6V763_9MICO</name>
<evidence type="ECO:0000256" key="2">
    <source>
        <dbReference type="SAM" id="Phobius"/>
    </source>
</evidence>
<feature type="compositionally biased region" description="Polar residues" evidence="1">
    <location>
        <begin position="252"/>
        <end position="265"/>
    </location>
</feature>
<evidence type="ECO:0000313" key="4">
    <source>
        <dbReference type="EMBL" id="QFG69655.1"/>
    </source>
</evidence>
<dbReference type="InterPro" id="IPR058193">
    <property type="entry name" value="VanY/YodJ_core_dom"/>
</dbReference>
<evidence type="ECO:0000259" key="3">
    <source>
        <dbReference type="Pfam" id="PF02557"/>
    </source>
</evidence>
<feature type="region of interest" description="Disordered" evidence="1">
    <location>
        <begin position="1"/>
        <end position="23"/>
    </location>
</feature>
<accession>A0A5J6V763</accession>
<dbReference type="GO" id="GO:0008233">
    <property type="term" value="F:peptidase activity"/>
    <property type="evidence" value="ECO:0007669"/>
    <property type="project" value="InterPro"/>
</dbReference>
<proteinExistence type="predicted"/>
<reference evidence="4 5" key="1">
    <citation type="submission" date="2019-09" db="EMBL/GenBank/DDBJ databases">
        <title>Serinicoccus pratensis sp. nov., isolated from meadow soil.</title>
        <authorList>
            <person name="Zhang W."/>
        </authorList>
    </citation>
    <scope>NUCLEOTIDE SEQUENCE [LARGE SCALE GENOMIC DNA]</scope>
    <source>
        <strain evidence="4 5">W204</strain>
    </source>
</reference>
<evidence type="ECO:0000313" key="5">
    <source>
        <dbReference type="Proteomes" id="UP000326546"/>
    </source>
</evidence>
<dbReference type="InterPro" id="IPR009045">
    <property type="entry name" value="Zn_M74/Hedgehog-like"/>
</dbReference>
<dbReference type="KEGG" id="serw:FY030_13960"/>
<dbReference type="Pfam" id="PF02557">
    <property type="entry name" value="VanY"/>
    <property type="match status" value="1"/>
</dbReference>
<sequence>MSVPAPAPHTEDVQPGRRPPRPLRLDRRRRRLVLQPRRASALSLVAVVAVSGIFVTRGGMPFSGAGSAEDQVEVQGAGVAVQGEPCRAEPSGAEIASGPVGGAAFGASGLGCAIPVWQALPLITLEATDAQMLFSQVTREQAVDPIDYRPDDLVSMGGGPYQARAEVAEQLDALVATAAEAGHPSLTVTSGFRSYETQAGTFADWAGRLGEERADILSARPGHSEHQLGLAVDLGGPVTISASATPRRDSGSPRTPTAGVSSSATRRAARP</sequence>
<dbReference type="Gene3D" id="3.30.1380.10">
    <property type="match status" value="1"/>
</dbReference>
<dbReference type="EMBL" id="CP044427">
    <property type="protein sequence ID" value="QFG69655.1"/>
    <property type="molecule type" value="Genomic_DNA"/>
</dbReference>